<keyword evidence="4" id="KW-0963">Cytoplasm</keyword>
<dbReference type="NCBIfam" id="TIGR03596">
    <property type="entry name" value="GTPase_YlqF"/>
    <property type="match status" value="1"/>
</dbReference>
<dbReference type="Gene3D" id="3.40.50.300">
    <property type="entry name" value="P-loop containing nucleotide triphosphate hydrolases"/>
    <property type="match status" value="1"/>
</dbReference>
<evidence type="ECO:0000313" key="8">
    <source>
        <dbReference type="Proteomes" id="UP000095662"/>
    </source>
</evidence>
<organism evidence="7 8">
    <name type="scientific">[Eubacterium] siraeum</name>
    <dbReference type="NCBI Taxonomy" id="39492"/>
    <lineage>
        <taxon>Bacteria</taxon>
        <taxon>Bacillati</taxon>
        <taxon>Bacillota</taxon>
        <taxon>Clostridia</taxon>
        <taxon>Eubacteriales</taxon>
        <taxon>Oscillospiraceae</taxon>
        <taxon>Oscillospiraceae incertae sedis</taxon>
    </lineage>
</organism>
<keyword evidence="3 4" id="KW-0342">GTP-binding</keyword>
<evidence type="ECO:0000259" key="6">
    <source>
        <dbReference type="PROSITE" id="PS51721"/>
    </source>
</evidence>
<dbReference type="SUPFAM" id="SSF52540">
    <property type="entry name" value="P-loop containing nucleoside triphosphate hydrolases"/>
    <property type="match status" value="1"/>
</dbReference>
<dbReference type="EMBL" id="CZBY01000011">
    <property type="protein sequence ID" value="CUQ87508.1"/>
    <property type="molecule type" value="Genomic_DNA"/>
</dbReference>
<dbReference type="InterPro" id="IPR006073">
    <property type="entry name" value="GTP-bd"/>
</dbReference>
<evidence type="ECO:0000256" key="1">
    <source>
        <dbReference type="ARBA" id="ARBA00014898"/>
    </source>
</evidence>
<dbReference type="CDD" id="cd01856">
    <property type="entry name" value="YlqF"/>
    <property type="match status" value="1"/>
</dbReference>
<name>A0A174ZSW0_9FIRM</name>
<dbReference type="InterPro" id="IPR016478">
    <property type="entry name" value="GTPase_MTG1"/>
</dbReference>
<dbReference type="OrthoDB" id="9779790at2"/>
<comment type="subcellular location">
    <subcellularLocation>
        <location evidence="4">Cytoplasm</location>
    </subcellularLocation>
</comment>
<proteinExistence type="inferred from homology"/>
<dbReference type="GO" id="GO:0003924">
    <property type="term" value="F:GTPase activity"/>
    <property type="evidence" value="ECO:0007669"/>
    <property type="project" value="TreeGrafter"/>
</dbReference>
<dbReference type="PROSITE" id="PS51721">
    <property type="entry name" value="G_CP"/>
    <property type="match status" value="1"/>
</dbReference>
<dbReference type="Proteomes" id="UP000095662">
    <property type="component" value="Unassembled WGS sequence"/>
</dbReference>
<dbReference type="PANTHER" id="PTHR45782">
    <property type="entry name" value="MITOCHONDRIAL RIBOSOME-ASSOCIATED GTPASE 1"/>
    <property type="match status" value="1"/>
</dbReference>
<feature type="binding site" evidence="5">
    <location>
        <begin position="134"/>
        <end position="139"/>
    </location>
    <ligand>
        <name>GTP</name>
        <dbReference type="ChEBI" id="CHEBI:37565"/>
    </ligand>
</feature>
<feature type="binding site" evidence="5">
    <location>
        <position position="178"/>
    </location>
    <ligand>
        <name>GTP</name>
        <dbReference type="ChEBI" id="CHEBI:37565"/>
    </ligand>
</feature>
<feature type="binding site" evidence="5">
    <location>
        <begin position="62"/>
        <end position="65"/>
    </location>
    <ligand>
        <name>GTP</name>
        <dbReference type="ChEBI" id="CHEBI:37565"/>
    </ligand>
</feature>
<dbReference type="AlphaFoldDB" id="A0A174ZSW0"/>
<accession>A0A174ZSW0</accession>
<evidence type="ECO:0000256" key="4">
    <source>
        <dbReference type="PIRNR" id="PIRNR006230"/>
    </source>
</evidence>
<dbReference type="STRING" id="39492.ERS852540_01515"/>
<dbReference type="InterPro" id="IPR023179">
    <property type="entry name" value="GTP-bd_ortho_bundle_sf"/>
</dbReference>
<evidence type="ECO:0000256" key="3">
    <source>
        <dbReference type="ARBA" id="ARBA00023134"/>
    </source>
</evidence>
<sequence length="282" mass="31344">MAQVSNIQWFPGHMTKTKRQIEADLKLVDAVAEIVDSRIPESSRNPVISDITGSKPRIILLNKCDYADEKVTAEWQKYYTAQGYKAMICDCRSGKGVKAFTPNVKNLLSDLLAKRKAKGIVGQSLRVMVVGIPNVGKSSFINRISKAGKTKVEDRPGVTRGAQWVSLDKELELLDTPGILWPKFDDQQVAIKLGYTGAIKDDVMDVCELADSLLGYLWENYKGNVIARYKLDENTEKPDLEMIARKRGMLISGGEPDIERAAAAVLDEFRSGKLGRISLERP</sequence>
<dbReference type="GO" id="GO:0006412">
    <property type="term" value="P:translation"/>
    <property type="evidence" value="ECO:0007669"/>
    <property type="project" value="TreeGrafter"/>
</dbReference>
<dbReference type="InterPro" id="IPR027417">
    <property type="entry name" value="P-loop_NTPase"/>
</dbReference>
<gene>
    <name evidence="7" type="primary">rbgA</name>
    <name evidence="7" type="ORF">ERS852540_01515</name>
</gene>
<evidence type="ECO:0000256" key="2">
    <source>
        <dbReference type="ARBA" id="ARBA00022741"/>
    </source>
</evidence>
<dbReference type="GO" id="GO:0005737">
    <property type="term" value="C:cytoplasm"/>
    <property type="evidence" value="ECO:0007669"/>
    <property type="project" value="UniProtKB-SubCell"/>
</dbReference>
<dbReference type="PIRSF" id="PIRSF006230">
    <property type="entry name" value="MG442"/>
    <property type="match status" value="1"/>
</dbReference>
<comment type="similarity">
    <text evidence="4">Belongs to the TRAFAC class YlqF/YawG GTPase family. MTG1 subfamily.</text>
</comment>
<keyword evidence="2 4" id="KW-0547">Nucleotide-binding</keyword>
<comment type="function">
    <text evidence="4">Required for a late step of 50S ribosomal subunit assembly. Has GTPase activity.</text>
</comment>
<dbReference type="FunFam" id="3.40.50.300:FF:000590">
    <property type="entry name" value="Ribosome biogenesis GTPase A"/>
    <property type="match status" value="1"/>
</dbReference>
<evidence type="ECO:0000256" key="5">
    <source>
        <dbReference type="PIRSR" id="PIRSR006230-1"/>
    </source>
</evidence>
<dbReference type="PRINTS" id="PR00326">
    <property type="entry name" value="GTP1OBG"/>
</dbReference>
<dbReference type="Pfam" id="PF01926">
    <property type="entry name" value="MMR_HSR1"/>
    <property type="match status" value="1"/>
</dbReference>
<dbReference type="GO" id="GO:0005525">
    <property type="term" value="F:GTP binding"/>
    <property type="evidence" value="ECO:0007669"/>
    <property type="project" value="UniProtKB-KW"/>
</dbReference>
<dbReference type="InterPro" id="IPR019991">
    <property type="entry name" value="GTP-bd_ribosome_bgen"/>
</dbReference>
<dbReference type="InterPro" id="IPR030378">
    <property type="entry name" value="G_CP_dom"/>
</dbReference>
<evidence type="ECO:0000313" key="7">
    <source>
        <dbReference type="EMBL" id="CUQ87508.1"/>
    </source>
</evidence>
<feature type="domain" description="CP-type G" evidence="6">
    <location>
        <begin position="17"/>
        <end position="182"/>
    </location>
</feature>
<protein>
    <recommendedName>
        <fullName evidence="1 4">Ribosome biogenesis GTPase A</fullName>
    </recommendedName>
</protein>
<reference evidence="7 8" key="1">
    <citation type="submission" date="2015-09" db="EMBL/GenBank/DDBJ databases">
        <authorList>
            <consortium name="Pathogen Informatics"/>
        </authorList>
    </citation>
    <scope>NUCLEOTIDE SEQUENCE [LARGE SCALE GENOMIC DNA]</scope>
    <source>
        <strain evidence="7 8">2789STDY5834928</strain>
    </source>
</reference>
<dbReference type="PANTHER" id="PTHR45782:SF4">
    <property type="entry name" value="MITOCHONDRIAL RIBOSOME-ASSOCIATED GTPASE 1"/>
    <property type="match status" value="1"/>
</dbReference>
<dbReference type="Gene3D" id="1.10.1580.10">
    <property type="match status" value="1"/>
</dbReference>